<evidence type="ECO:0000259" key="3">
    <source>
        <dbReference type="Pfam" id="PF25000"/>
    </source>
</evidence>
<keyword evidence="5" id="KW-1185">Reference proteome</keyword>
<proteinExistence type="predicted"/>
<dbReference type="InterPro" id="IPR007111">
    <property type="entry name" value="NACHT_NTPase"/>
</dbReference>
<evidence type="ECO:0000259" key="1">
    <source>
        <dbReference type="Pfam" id="PF05729"/>
    </source>
</evidence>
<accession>A0A3D8QNU7</accession>
<evidence type="ECO:0000313" key="4">
    <source>
        <dbReference type="EMBL" id="RDW63506.1"/>
    </source>
</evidence>
<dbReference type="EMBL" id="PDLM01000013">
    <property type="protein sequence ID" value="RDW63506.1"/>
    <property type="molecule type" value="Genomic_DNA"/>
</dbReference>
<dbReference type="STRING" id="1849047.A0A3D8QNU7"/>
<dbReference type="SUPFAM" id="SSF52540">
    <property type="entry name" value="P-loop containing nucleoside triphosphate hydrolases"/>
    <property type="match status" value="1"/>
</dbReference>
<evidence type="ECO:0000313" key="5">
    <source>
        <dbReference type="Proteomes" id="UP000256645"/>
    </source>
</evidence>
<protein>
    <submittedName>
        <fullName evidence="4">Uncharacterized protein</fullName>
    </submittedName>
</protein>
<organism evidence="4 5">
    <name type="scientific">Coleophoma cylindrospora</name>
    <dbReference type="NCBI Taxonomy" id="1849047"/>
    <lineage>
        <taxon>Eukaryota</taxon>
        <taxon>Fungi</taxon>
        <taxon>Dikarya</taxon>
        <taxon>Ascomycota</taxon>
        <taxon>Pezizomycotina</taxon>
        <taxon>Leotiomycetes</taxon>
        <taxon>Helotiales</taxon>
        <taxon>Dermateaceae</taxon>
        <taxon>Coleophoma</taxon>
    </lineage>
</organism>
<gene>
    <name evidence="4" type="ORF">BP6252_11051</name>
</gene>
<dbReference type="PANTHER" id="PTHR10622">
    <property type="entry name" value="HET DOMAIN-CONTAINING PROTEIN"/>
    <property type="match status" value="1"/>
</dbReference>
<feature type="domain" description="Heterokaryon incompatibility" evidence="2">
    <location>
        <begin position="25"/>
        <end position="111"/>
    </location>
</feature>
<dbReference type="Proteomes" id="UP000256645">
    <property type="component" value="Unassembled WGS sequence"/>
</dbReference>
<reference evidence="4 5" key="1">
    <citation type="journal article" date="2018" name="IMA Fungus">
        <title>IMA Genome-F 9: Draft genome sequence of Annulohypoxylon stygium, Aspergillus mulundensis, Berkeleyomyces basicola (syn. Thielaviopsis basicola), Ceratocystis smalleyi, two Cercospora beticola strains, Coleophoma cylindrospora, Fusarium fracticaudum, Phialophora cf. hyalina, and Morchella septimelata.</title>
        <authorList>
            <person name="Wingfield B.D."/>
            <person name="Bills G.F."/>
            <person name="Dong Y."/>
            <person name="Huang W."/>
            <person name="Nel W.J."/>
            <person name="Swalarsk-Parry B.S."/>
            <person name="Vaghefi N."/>
            <person name="Wilken P.M."/>
            <person name="An Z."/>
            <person name="de Beer Z.W."/>
            <person name="De Vos L."/>
            <person name="Chen L."/>
            <person name="Duong T.A."/>
            <person name="Gao Y."/>
            <person name="Hammerbacher A."/>
            <person name="Kikkert J.R."/>
            <person name="Li Y."/>
            <person name="Li H."/>
            <person name="Li K."/>
            <person name="Li Q."/>
            <person name="Liu X."/>
            <person name="Ma X."/>
            <person name="Naidoo K."/>
            <person name="Pethybridge S.J."/>
            <person name="Sun J."/>
            <person name="Steenkamp E.T."/>
            <person name="van der Nest M.A."/>
            <person name="van Wyk S."/>
            <person name="Wingfield M.J."/>
            <person name="Xiong C."/>
            <person name="Yue Q."/>
            <person name="Zhang X."/>
        </authorList>
    </citation>
    <scope>NUCLEOTIDE SEQUENCE [LARGE SCALE GENOMIC DNA]</scope>
    <source>
        <strain evidence="4 5">BP6252</strain>
    </source>
</reference>
<dbReference type="Gene3D" id="3.40.50.300">
    <property type="entry name" value="P-loop containing nucleotide triphosphate hydrolases"/>
    <property type="match status" value="1"/>
</dbReference>
<dbReference type="InterPro" id="IPR027417">
    <property type="entry name" value="P-loop_NTPase"/>
</dbReference>
<name>A0A3D8QNU7_9HELO</name>
<dbReference type="Pfam" id="PF05729">
    <property type="entry name" value="NACHT"/>
    <property type="match status" value="1"/>
</dbReference>
<sequence>MRLLELKPDGGLSLTHDLVTDIPAYAILSHTWGDDNQEVTFKDLTEGSGESKAGYQKIRFCGEQAARDGLRYFWVDTCCIDKSDAVELQRAINSMFRWYQDAAKCYVYLSDVWMPSHDQVESDSNLGFEATFRTSRWFRRGWTLQELLAPRSVQFFSADHKRLGDKTSLGRLICEVTRIPVQALQRYDPKEFSIDERVSWVERRETKHEEDLAYGLLGIFGVFLPLIYGEGRENALKRLRKEVDESNEIREFEKLSKTKVEPQFRVPFVRDPKFVGRAEITQQITSRLDQQRRVALCGIGGIGKSQIAIEYCYIWRDRYPYCHVFWIHASSLDSFEQAYREIAKSMSIPGSEDPQDDTLATVRDWLSRSENGPWLLILDNADGLELFFESNSSAREEKGPYISSFLPRGSQGSIIITTRDSRIGHRLTDLEEPIMVPPLNPPEAEQLLRCKIPSGDRLVTQEMQSLLEILGFIPLAITQAAAFIQENGIAVRQYINELQQSDSDLQDYLEEHIPDPRRYPESENSVIRTWKLSFDQIARQNTRAANLLSLMVQLDRQAIPKALLKNENERSIEFTKAVGTLQAYSLIKTERDGSTFEVHRLVQLSTQRWLRIQKREAEWQEKALALVENKFLDGYYGTWQECEALLLHAKSVMRYTYVPLEVLLRQANLGERVSRYERSQGRFEAAYLQGKSVVQIRKSNLGEKHPSTLTSMSNLALVLDSQGKYTEAETMNSQTLELSEEVLGKKHPETLTTMSNLALVLNKQGKYTEAETMNRQTLELKEEVLALESQGKYTQAETMHRQTLELSQEVLGKMHPDTLTSIYCLAYTLQGKKEYREASILYDRACNGYKSILGATHPTTVTCIKHYQAMLDQTREENLD</sequence>
<dbReference type="PANTHER" id="PTHR10622:SF11">
    <property type="entry name" value="HET-DOMAIN-CONTAINING PROTEIN"/>
    <property type="match status" value="1"/>
</dbReference>
<dbReference type="Pfam" id="PF13424">
    <property type="entry name" value="TPR_12"/>
    <property type="match status" value="2"/>
</dbReference>
<feature type="domain" description="DUF7779" evidence="3">
    <location>
        <begin position="539"/>
        <end position="608"/>
    </location>
</feature>
<dbReference type="InterPro" id="IPR011990">
    <property type="entry name" value="TPR-like_helical_dom_sf"/>
</dbReference>
<dbReference type="InterPro" id="IPR056681">
    <property type="entry name" value="DUF7779"/>
</dbReference>
<dbReference type="Pfam" id="PF25000">
    <property type="entry name" value="DUF7779"/>
    <property type="match status" value="1"/>
</dbReference>
<dbReference type="AlphaFoldDB" id="A0A3D8QNU7"/>
<dbReference type="InterPro" id="IPR010730">
    <property type="entry name" value="HET"/>
</dbReference>
<dbReference type="Gene3D" id="1.25.40.10">
    <property type="entry name" value="Tetratricopeptide repeat domain"/>
    <property type="match status" value="2"/>
</dbReference>
<evidence type="ECO:0000259" key="2">
    <source>
        <dbReference type="Pfam" id="PF06985"/>
    </source>
</evidence>
<dbReference type="Pfam" id="PF06985">
    <property type="entry name" value="HET"/>
    <property type="match status" value="1"/>
</dbReference>
<comment type="caution">
    <text evidence="4">The sequence shown here is derived from an EMBL/GenBank/DDBJ whole genome shotgun (WGS) entry which is preliminary data.</text>
</comment>
<dbReference type="SUPFAM" id="SSF48452">
    <property type="entry name" value="TPR-like"/>
    <property type="match status" value="2"/>
</dbReference>
<dbReference type="OrthoDB" id="1658288at2759"/>
<feature type="domain" description="NACHT" evidence="1">
    <location>
        <begin position="292"/>
        <end position="450"/>
    </location>
</feature>